<dbReference type="InterPro" id="IPR003660">
    <property type="entry name" value="HAMP_dom"/>
</dbReference>
<evidence type="ECO:0000256" key="1">
    <source>
        <dbReference type="ARBA" id="ARBA00004370"/>
    </source>
</evidence>
<comment type="subcellular location">
    <subcellularLocation>
        <location evidence="1">Membrane</location>
    </subcellularLocation>
</comment>
<keyword evidence="5" id="KW-0472">Membrane</keyword>
<feature type="domain" description="HAMP" evidence="7">
    <location>
        <begin position="443"/>
        <end position="497"/>
    </location>
</feature>
<reference evidence="8 9" key="1">
    <citation type="submission" date="2022-10" db="EMBL/GenBank/DDBJ databases">
        <title>Alteromonas sp. chi3 Genome sequencing.</title>
        <authorList>
            <person name="Park S."/>
        </authorList>
    </citation>
    <scope>NUCLEOTIDE SEQUENCE [LARGE SCALE GENOMIC DNA]</scope>
    <source>
        <strain evidence="9">chi3</strain>
    </source>
</reference>
<organism evidence="8 9">
    <name type="scientific">Alteromonas gilva</name>
    <dbReference type="NCBI Taxonomy" id="2987522"/>
    <lineage>
        <taxon>Bacteria</taxon>
        <taxon>Pseudomonadati</taxon>
        <taxon>Pseudomonadota</taxon>
        <taxon>Gammaproteobacteria</taxon>
        <taxon>Alteromonadales</taxon>
        <taxon>Alteromonadaceae</taxon>
        <taxon>Alteromonas/Salinimonas group</taxon>
        <taxon>Alteromonas</taxon>
    </lineage>
</organism>
<comment type="caution">
    <text evidence="8">The sequence shown here is derived from an EMBL/GenBank/DDBJ whole genome shotgun (WGS) entry which is preliminary data.</text>
</comment>
<dbReference type="PRINTS" id="PR00260">
    <property type="entry name" value="CHEMTRNSDUCR"/>
</dbReference>
<dbReference type="Gene3D" id="3.30.450.20">
    <property type="entry name" value="PAS domain"/>
    <property type="match status" value="1"/>
</dbReference>
<dbReference type="Pfam" id="PF00672">
    <property type="entry name" value="HAMP"/>
    <property type="match status" value="1"/>
</dbReference>
<dbReference type="PANTHER" id="PTHR32089:SF112">
    <property type="entry name" value="LYSOZYME-LIKE PROTEIN-RELATED"/>
    <property type="match status" value="1"/>
</dbReference>
<sequence length="774" mass="83293">MTLKLRLLVTIIPLVLTAILVIAAVSLQLGVVESTDALTQAASDKLKIENKQTSEAIERYVQTIESQVRSVSSQSYVNQAADAFIGAFNRYSAQRQSLSSAQQSELSAYYTDDFSALFEARNNTRLNNPGGLVDGLSANAKALQFDFIAGSDFAIGEKDGLYSLANDTDYARYHEQYHEYFRAFLKEFEYYDIFIVDADTGNIVYSVFKELDFATSISTGPYANTGIGEAFKKAINSSSTDDVYVSSLASYLPSYNAMAGFIASPIESQSGQVEAVLIFQMPLNVISQIMTHGQQWQQAGLGESGETYIVSPQGTLVTESRFFLEDPAQYNAVFAKASPSIARQIQQAGTSVGIQPVTTAAARKALAGESGFERVTDYRGVEVFSAYSTVQIGEYRYAALAEIDVEEALRPATVLKNKLLTGTLIATAAIAAAAVLLAIWLANRLVKPLNDVGDACEALASGEGDLTIQLKPSRIPEINRIIEPFNVFIDQVRTIVSQVKVDAASLASAAEELSAVTQQGEQNAVHQNEQMQIVDDAIKRLSVSVEEVANSTAMSRDHGDQANISLSENKERADYVADNIQLLVKLIQDSSKVISALKDEVGQITSLLDVINSIADQTNLLALNAAIEAARAGEAGRGFSVVADEVRALASRSQQSTEEIGQLIEKMNRSSAESVLAMEKAEAAASGGIHLVELVTTAMRELSETIDQVQNMANLVSAATNEQESTSKVVLGSVNTVNSLSSELRTGASQISSAAHELANIASNTQVMVDRFKV</sequence>
<dbReference type="Pfam" id="PF00015">
    <property type="entry name" value="MCPsignal"/>
    <property type="match status" value="1"/>
</dbReference>
<evidence type="ECO:0000256" key="3">
    <source>
        <dbReference type="ARBA" id="ARBA00029447"/>
    </source>
</evidence>
<keyword evidence="9" id="KW-1185">Reference proteome</keyword>
<evidence type="ECO:0000313" key="8">
    <source>
        <dbReference type="EMBL" id="MDC8831542.1"/>
    </source>
</evidence>
<evidence type="ECO:0000256" key="4">
    <source>
        <dbReference type="PROSITE-ProRule" id="PRU00284"/>
    </source>
</evidence>
<dbReference type="CDD" id="cd11386">
    <property type="entry name" value="MCP_signal"/>
    <property type="match status" value="1"/>
</dbReference>
<gene>
    <name evidence="8" type="ORF">OIK42_12310</name>
</gene>
<evidence type="ECO:0000259" key="7">
    <source>
        <dbReference type="PROSITE" id="PS50885"/>
    </source>
</evidence>
<evidence type="ECO:0000259" key="6">
    <source>
        <dbReference type="PROSITE" id="PS50111"/>
    </source>
</evidence>
<dbReference type="RefSeq" id="WP_273640918.1">
    <property type="nucleotide sequence ID" value="NZ_JAQQXP010000001.1"/>
</dbReference>
<keyword evidence="5" id="KW-0812">Transmembrane</keyword>
<dbReference type="InterPro" id="IPR004090">
    <property type="entry name" value="Chemotax_Me-accpt_rcpt"/>
</dbReference>
<dbReference type="Gene3D" id="1.10.287.950">
    <property type="entry name" value="Methyl-accepting chemotaxis protein"/>
    <property type="match status" value="1"/>
</dbReference>
<evidence type="ECO:0000256" key="2">
    <source>
        <dbReference type="ARBA" id="ARBA00023224"/>
    </source>
</evidence>
<dbReference type="SUPFAM" id="SSF58104">
    <property type="entry name" value="Methyl-accepting chemotaxis protein (MCP) signaling domain"/>
    <property type="match status" value="1"/>
</dbReference>
<dbReference type="PROSITE" id="PS50885">
    <property type="entry name" value="HAMP"/>
    <property type="match status" value="1"/>
</dbReference>
<protein>
    <submittedName>
        <fullName evidence="8">Methyl-accepting chemotaxis protein</fullName>
    </submittedName>
</protein>
<dbReference type="EMBL" id="JAQQXP010000001">
    <property type="protein sequence ID" value="MDC8831542.1"/>
    <property type="molecule type" value="Genomic_DNA"/>
</dbReference>
<proteinExistence type="inferred from homology"/>
<evidence type="ECO:0000256" key="5">
    <source>
        <dbReference type="SAM" id="Phobius"/>
    </source>
</evidence>
<comment type="similarity">
    <text evidence="3">Belongs to the methyl-accepting chemotaxis (MCP) protein family.</text>
</comment>
<dbReference type="SMART" id="SM00283">
    <property type="entry name" value="MA"/>
    <property type="match status" value="1"/>
</dbReference>
<evidence type="ECO:0000313" key="9">
    <source>
        <dbReference type="Proteomes" id="UP001218788"/>
    </source>
</evidence>
<dbReference type="PANTHER" id="PTHR32089">
    <property type="entry name" value="METHYL-ACCEPTING CHEMOTAXIS PROTEIN MCPB"/>
    <property type="match status" value="1"/>
</dbReference>
<dbReference type="CDD" id="cd18774">
    <property type="entry name" value="PDC2_HK_sensor"/>
    <property type="match status" value="1"/>
</dbReference>
<keyword evidence="2 4" id="KW-0807">Transducer</keyword>
<feature type="domain" description="Methyl-accepting transducer" evidence="6">
    <location>
        <begin position="502"/>
        <end position="738"/>
    </location>
</feature>
<feature type="transmembrane region" description="Helical" evidence="5">
    <location>
        <begin position="419"/>
        <end position="442"/>
    </location>
</feature>
<dbReference type="InterPro" id="IPR004089">
    <property type="entry name" value="MCPsignal_dom"/>
</dbReference>
<accession>A0ABT5L3W0</accession>
<keyword evidence="5" id="KW-1133">Transmembrane helix</keyword>
<dbReference type="SMART" id="SM00304">
    <property type="entry name" value="HAMP"/>
    <property type="match status" value="1"/>
</dbReference>
<name>A0ABT5L3W0_9ALTE</name>
<dbReference type="PROSITE" id="PS50111">
    <property type="entry name" value="CHEMOTAXIS_TRANSDUC_2"/>
    <property type="match status" value="1"/>
</dbReference>
<dbReference type="Proteomes" id="UP001218788">
    <property type="component" value="Unassembled WGS sequence"/>
</dbReference>